<keyword evidence="3 7" id="KW-0813">Transport</keyword>
<dbReference type="InterPro" id="IPR020846">
    <property type="entry name" value="MFS_dom"/>
</dbReference>
<comment type="similarity">
    <text evidence="2 7">Belongs to the major facilitator superfamily. Sugar transporter (TC 2.A.1.1) family.</text>
</comment>
<dbReference type="Gene3D" id="1.20.1250.20">
    <property type="entry name" value="MFS general substrate transporter like domains"/>
    <property type="match status" value="1"/>
</dbReference>
<keyword evidence="5 9" id="KW-1133">Transmembrane helix</keyword>
<dbReference type="FunFam" id="1.20.1250.20:FF:000117">
    <property type="entry name" value="MFS hexose transporter"/>
    <property type="match status" value="1"/>
</dbReference>
<sequence>MVSGSSGTRKVIADIHLPPFPGTNNVILHRNWKIQNYFEREVVFTPWGTPQSSLSVAFEWTDADDMCRICMAPVLLAPQIDTDSDNYYCHHQILIMKMTPSKENGESPASMLNVHSALVETKKPWYRTWYLVKLNLVLLVPLLSSASVGYDGLSLSYFKPRLQLTQINTPGSMMNGLQTLKQWRNSFGHPQGSMLGLVNAVYPLGKVISLPLVSYVSDSYGRKFPLAGGLIACIGSSIMQGFAKNFATFVTARALLGASTSFTSQPSPILVAEVSYPSHRGKLTALYNTFFYLGAIFASWCTYGTFRLNSSWSWRIPSLLQGAIPVLQLLGIYFLPESPRYLISKGKLEKARKVFADYHAGGNIDDPLVHSEMQEVQETLAAESEALSESSWLDLIRDPANRQRTLIAVIVGWFSQWNGIGVVSYYLTLVLDTIGITETKDQTLINGLLQIFNWLVAIFLGAMMVDRFGRRTLFLVSTAGMLVSYIIWTALSARFSITRNEEIGKAVVGFIFIYYFFYDIAWTPLLQAYPVEIFPYTLRSRGLTVSYIAGFIGLIVGNQANSSAMSNIGWKYYIVFCCLLVVLLILVWFLFPETKGYTLEEIAEIFEGKKIKETIDAEAANNEAKDRNPKSSSVHEIERIG</sequence>
<comment type="caution">
    <text evidence="11">The sequence shown here is derived from an EMBL/GenBank/DDBJ whole genome shotgun (WGS) entry which is preliminary data.</text>
</comment>
<evidence type="ECO:0000259" key="10">
    <source>
        <dbReference type="PROSITE" id="PS50850"/>
    </source>
</evidence>
<feature type="domain" description="Major facilitator superfamily (MFS) profile" evidence="10">
    <location>
        <begin position="137"/>
        <end position="595"/>
    </location>
</feature>
<name>A0A1V6T2E4_9EURO</name>
<evidence type="ECO:0000313" key="12">
    <source>
        <dbReference type="Proteomes" id="UP000191285"/>
    </source>
</evidence>
<feature type="transmembrane region" description="Helical" evidence="9">
    <location>
        <begin position="572"/>
        <end position="591"/>
    </location>
</feature>
<feature type="transmembrane region" description="Helical" evidence="9">
    <location>
        <begin position="285"/>
        <end position="306"/>
    </location>
</feature>
<dbReference type="InterPro" id="IPR005828">
    <property type="entry name" value="MFS_sugar_transport-like"/>
</dbReference>
<protein>
    <recommendedName>
        <fullName evidence="10">Major facilitator superfamily (MFS) profile domain-containing protein</fullName>
    </recommendedName>
</protein>
<dbReference type="PROSITE" id="PS00216">
    <property type="entry name" value="SUGAR_TRANSPORT_1"/>
    <property type="match status" value="2"/>
</dbReference>
<accession>A0A1V6T2E4</accession>
<feature type="transmembrane region" description="Helical" evidence="9">
    <location>
        <begin position="447"/>
        <end position="465"/>
    </location>
</feature>
<comment type="subcellular location">
    <subcellularLocation>
        <location evidence="1">Membrane</location>
        <topology evidence="1">Multi-pass membrane protein</topology>
    </subcellularLocation>
</comment>
<feature type="transmembrane region" description="Helical" evidence="9">
    <location>
        <begin position="130"/>
        <end position="150"/>
    </location>
</feature>
<dbReference type="Proteomes" id="UP000191285">
    <property type="component" value="Unassembled WGS sequence"/>
</dbReference>
<keyword evidence="6 9" id="KW-0472">Membrane</keyword>
<dbReference type="PANTHER" id="PTHR48022:SF3">
    <property type="entry name" value="HEXOSE TRANSPORTER PROTEIN (AFU_ORTHOLOGUE AFUA_8G04480)-RELATED"/>
    <property type="match status" value="1"/>
</dbReference>
<dbReference type="PANTHER" id="PTHR48022">
    <property type="entry name" value="PLASTIDIC GLUCOSE TRANSPORTER 4"/>
    <property type="match status" value="1"/>
</dbReference>
<gene>
    <name evidence="11" type="ORF">PENSTE_c013G06550</name>
</gene>
<dbReference type="EMBL" id="MLKD01000013">
    <property type="protein sequence ID" value="OQE20311.1"/>
    <property type="molecule type" value="Genomic_DNA"/>
</dbReference>
<evidence type="ECO:0000256" key="2">
    <source>
        <dbReference type="ARBA" id="ARBA00010992"/>
    </source>
</evidence>
<dbReference type="InterPro" id="IPR005829">
    <property type="entry name" value="Sugar_transporter_CS"/>
</dbReference>
<feature type="transmembrane region" description="Helical" evidence="9">
    <location>
        <begin position="224"/>
        <end position="243"/>
    </location>
</feature>
<dbReference type="SUPFAM" id="SSF103473">
    <property type="entry name" value="MFS general substrate transporter"/>
    <property type="match status" value="1"/>
</dbReference>
<feature type="transmembrane region" description="Helical" evidence="9">
    <location>
        <begin position="503"/>
        <end position="521"/>
    </location>
</feature>
<evidence type="ECO:0000256" key="7">
    <source>
        <dbReference type="RuleBase" id="RU003346"/>
    </source>
</evidence>
<evidence type="ECO:0000256" key="8">
    <source>
        <dbReference type="SAM" id="MobiDB-lite"/>
    </source>
</evidence>
<keyword evidence="4 9" id="KW-0812">Transmembrane</keyword>
<dbReference type="Pfam" id="PF00083">
    <property type="entry name" value="Sugar_tr"/>
    <property type="match status" value="1"/>
</dbReference>
<evidence type="ECO:0000256" key="3">
    <source>
        <dbReference type="ARBA" id="ARBA00022448"/>
    </source>
</evidence>
<evidence type="ECO:0000256" key="5">
    <source>
        <dbReference type="ARBA" id="ARBA00022989"/>
    </source>
</evidence>
<dbReference type="GO" id="GO:0005351">
    <property type="term" value="F:carbohydrate:proton symporter activity"/>
    <property type="evidence" value="ECO:0007669"/>
    <property type="project" value="TreeGrafter"/>
</dbReference>
<dbReference type="InterPro" id="IPR050360">
    <property type="entry name" value="MFS_Sugar_Transporters"/>
</dbReference>
<dbReference type="OrthoDB" id="6133115at2759"/>
<dbReference type="InterPro" id="IPR036259">
    <property type="entry name" value="MFS_trans_sf"/>
</dbReference>
<dbReference type="PRINTS" id="PR00171">
    <property type="entry name" value="SUGRTRNSPORT"/>
</dbReference>
<feature type="transmembrane region" description="Helical" evidence="9">
    <location>
        <begin position="406"/>
        <end position="427"/>
    </location>
</feature>
<keyword evidence="12" id="KW-1185">Reference proteome</keyword>
<feature type="region of interest" description="Disordered" evidence="8">
    <location>
        <begin position="620"/>
        <end position="641"/>
    </location>
</feature>
<feature type="transmembrane region" description="Helical" evidence="9">
    <location>
        <begin position="542"/>
        <end position="560"/>
    </location>
</feature>
<feature type="transmembrane region" description="Helical" evidence="9">
    <location>
        <begin position="472"/>
        <end position="491"/>
    </location>
</feature>
<organism evidence="11 12">
    <name type="scientific">Penicillium steckii</name>
    <dbReference type="NCBI Taxonomy" id="303698"/>
    <lineage>
        <taxon>Eukaryota</taxon>
        <taxon>Fungi</taxon>
        <taxon>Dikarya</taxon>
        <taxon>Ascomycota</taxon>
        <taxon>Pezizomycotina</taxon>
        <taxon>Eurotiomycetes</taxon>
        <taxon>Eurotiomycetidae</taxon>
        <taxon>Eurotiales</taxon>
        <taxon>Aspergillaceae</taxon>
        <taxon>Penicillium</taxon>
    </lineage>
</organism>
<feature type="compositionally biased region" description="Basic and acidic residues" evidence="8">
    <location>
        <begin position="623"/>
        <end position="641"/>
    </location>
</feature>
<dbReference type="PROSITE" id="PS50850">
    <property type="entry name" value="MFS"/>
    <property type="match status" value="1"/>
</dbReference>
<dbReference type="InterPro" id="IPR003663">
    <property type="entry name" value="Sugar/inositol_transpt"/>
</dbReference>
<evidence type="ECO:0000256" key="1">
    <source>
        <dbReference type="ARBA" id="ARBA00004141"/>
    </source>
</evidence>
<proteinExistence type="inferred from homology"/>
<evidence type="ECO:0000256" key="9">
    <source>
        <dbReference type="SAM" id="Phobius"/>
    </source>
</evidence>
<evidence type="ECO:0000313" key="11">
    <source>
        <dbReference type="EMBL" id="OQE20311.1"/>
    </source>
</evidence>
<evidence type="ECO:0000256" key="4">
    <source>
        <dbReference type="ARBA" id="ARBA00022692"/>
    </source>
</evidence>
<dbReference type="NCBIfam" id="TIGR00879">
    <property type="entry name" value="SP"/>
    <property type="match status" value="1"/>
</dbReference>
<reference evidence="12" key="1">
    <citation type="journal article" date="2017" name="Nat. Microbiol.">
        <title>Global analysis of biosynthetic gene clusters reveals vast potential of secondary metabolite production in Penicillium species.</title>
        <authorList>
            <person name="Nielsen J.C."/>
            <person name="Grijseels S."/>
            <person name="Prigent S."/>
            <person name="Ji B."/>
            <person name="Dainat J."/>
            <person name="Nielsen K.F."/>
            <person name="Frisvad J.C."/>
            <person name="Workman M."/>
            <person name="Nielsen J."/>
        </authorList>
    </citation>
    <scope>NUCLEOTIDE SEQUENCE [LARGE SCALE GENOMIC DNA]</scope>
    <source>
        <strain evidence="12">IBT 24891</strain>
    </source>
</reference>
<dbReference type="GO" id="GO:0016020">
    <property type="term" value="C:membrane"/>
    <property type="evidence" value="ECO:0007669"/>
    <property type="project" value="UniProtKB-SubCell"/>
</dbReference>
<dbReference type="AlphaFoldDB" id="A0A1V6T2E4"/>
<evidence type="ECO:0000256" key="6">
    <source>
        <dbReference type="ARBA" id="ARBA00023136"/>
    </source>
</evidence>